<dbReference type="GeneID" id="63781755"/>
<dbReference type="InterPro" id="IPR036188">
    <property type="entry name" value="FAD/NAD-bd_sf"/>
</dbReference>
<gene>
    <name evidence="8" type="ORF">BCR38DRAFT_65791</name>
</gene>
<protein>
    <submittedName>
        <fullName evidence="8">Salicylate 1-monooxygenase sala</fullName>
    </submittedName>
</protein>
<dbReference type="Proteomes" id="UP000193689">
    <property type="component" value="Unassembled WGS sequence"/>
</dbReference>
<evidence type="ECO:0000313" key="8">
    <source>
        <dbReference type="EMBL" id="ORY59170.1"/>
    </source>
</evidence>
<dbReference type="FunFam" id="3.50.50.60:FF:000153">
    <property type="entry name" value="Salicylate hydroxylase, putative"/>
    <property type="match status" value="1"/>
</dbReference>
<evidence type="ECO:0000256" key="6">
    <source>
        <dbReference type="SAM" id="Phobius"/>
    </source>
</evidence>
<keyword evidence="8" id="KW-0503">Monooxygenase</keyword>
<comment type="similarity">
    <text evidence="2">Belongs to the paxM FAD-dependent monooxygenase family.</text>
</comment>
<reference evidence="8 9" key="1">
    <citation type="submission" date="2016-07" db="EMBL/GenBank/DDBJ databases">
        <title>Pervasive Adenine N6-methylation of Active Genes in Fungi.</title>
        <authorList>
            <consortium name="DOE Joint Genome Institute"/>
            <person name="Mondo S.J."/>
            <person name="Dannebaum R.O."/>
            <person name="Kuo R.C."/>
            <person name="Labutti K."/>
            <person name="Haridas S."/>
            <person name="Kuo A."/>
            <person name="Salamov A."/>
            <person name="Ahrendt S.R."/>
            <person name="Lipzen A."/>
            <person name="Sullivan W."/>
            <person name="Andreopoulos W.B."/>
            <person name="Clum A."/>
            <person name="Lindquist E."/>
            <person name="Daum C."/>
            <person name="Ramamoorthy G.K."/>
            <person name="Gryganskyi A."/>
            <person name="Culley D."/>
            <person name="Magnuson J.K."/>
            <person name="James T.Y."/>
            <person name="O'Malley M.A."/>
            <person name="Stajich J.E."/>
            <person name="Spatafora J.W."/>
            <person name="Visel A."/>
            <person name="Grigoriev I.V."/>
        </authorList>
    </citation>
    <scope>NUCLEOTIDE SEQUENCE [LARGE SCALE GENOMIC DNA]</scope>
    <source>
        <strain evidence="8 9">CBS 129021</strain>
    </source>
</reference>
<dbReference type="PANTHER" id="PTHR46720:SF3">
    <property type="entry name" value="FAD-BINDING DOMAIN-CONTAINING PROTEIN-RELATED"/>
    <property type="match status" value="1"/>
</dbReference>
<evidence type="ECO:0000256" key="4">
    <source>
        <dbReference type="ARBA" id="ARBA00022827"/>
    </source>
</evidence>
<proteinExistence type="inferred from homology"/>
<dbReference type="InterPro" id="IPR051104">
    <property type="entry name" value="FAD_monoxygenase"/>
</dbReference>
<dbReference type="PANTHER" id="PTHR46720">
    <property type="entry name" value="HYDROXYLASE, PUTATIVE (AFU_ORTHOLOGUE AFUA_3G01460)-RELATED"/>
    <property type="match status" value="1"/>
</dbReference>
<dbReference type="EMBL" id="MCFJ01000014">
    <property type="protein sequence ID" value="ORY59170.1"/>
    <property type="molecule type" value="Genomic_DNA"/>
</dbReference>
<keyword evidence="9" id="KW-1185">Reference proteome</keyword>
<feature type="domain" description="FAD-binding" evidence="7">
    <location>
        <begin position="10"/>
        <end position="344"/>
    </location>
</feature>
<dbReference type="GO" id="GO:0004497">
    <property type="term" value="F:monooxygenase activity"/>
    <property type="evidence" value="ECO:0007669"/>
    <property type="project" value="UniProtKB-KW"/>
</dbReference>
<dbReference type="RefSeq" id="XP_040711864.1">
    <property type="nucleotide sequence ID" value="XM_040865543.1"/>
</dbReference>
<keyword evidence="3" id="KW-0285">Flavoprotein</keyword>
<dbReference type="GO" id="GO:0071949">
    <property type="term" value="F:FAD binding"/>
    <property type="evidence" value="ECO:0007669"/>
    <property type="project" value="InterPro"/>
</dbReference>
<keyword evidence="4" id="KW-0274">FAD</keyword>
<dbReference type="GO" id="GO:0044550">
    <property type="term" value="P:secondary metabolite biosynthetic process"/>
    <property type="evidence" value="ECO:0007669"/>
    <property type="project" value="TreeGrafter"/>
</dbReference>
<evidence type="ECO:0000256" key="1">
    <source>
        <dbReference type="ARBA" id="ARBA00005179"/>
    </source>
</evidence>
<evidence type="ECO:0000313" key="9">
    <source>
        <dbReference type="Proteomes" id="UP000193689"/>
    </source>
</evidence>
<evidence type="ECO:0000256" key="5">
    <source>
        <dbReference type="ARBA" id="ARBA00023002"/>
    </source>
</evidence>
<comment type="caution">
    <text evidence="8">The sequence shown here is derived from an EMBL/GenBank/DDBJ whole genome shotgun (WGS) entry which is preliminary data.</text>
</comment>
<dbReference type="PRINTS" id="PR00420">
    <property type="entry name" value="RNGMNOXGNASE"/>
</dbReference>
<dbReference type="SUPFAM" id="SSF51905">
    <property type="entry name" value="FAD/NAD(P)-binding domain"/>
    <property type="match status" value="1"/>
</dbReference>
<comment type="pathway">
    <text evidence="1">Secondary metabolite biosynthesis.</text>
</comment>
<dbReference type="InterPro" id="IPR002938">
    <property type="entry name" value="FAD-bd"/>
</dbReference>
<keyword evidence="6" id="KW-0472">Membrane</keyword>
<dbReference type="InParanoid" id="A0A1Y2DIY0"/>
<organism evidence="8 9">
    <name type="scientific">Pseudomassariella vexata</name>
    <dbReference type="NCBI Taxonomy" id="1141098"/>
    <lineage>
        <taxon>Eukaryota</taxon>
        <taxon>Fungi</taxon>
        <taxon>Dikarya</taxon>
        <taxon>Ascomycota</taxon>
        <taxon>Pezizomycotina</taxon>
        <taxon>Sordariomycetes</taxon>
        <taxon>Xylariomycetidae</taxon>
        <taxon>Amphisphaeriales</taxon>
        <taxon>Pseudomassariaceae</taxon>
        <taxon>Pseudomassariella</taxon>
    </lineage>
</organism>
<accession>A0A1Y2DIY0</accession>
<keyword evidence="6" id="KW-0812">Transmembrane</keyword>
<dbReference type="SUPFAM" id="SSF54373">
    <property type="entry name" value="FAD-linked reductases, C-terminal domain"/>
    <property type="match status" value="1"/>
</dbReference>
<dbReference type="OrthoDB" id="417877at2759"/>
<evidence type="ECO:0000256" key="2">
    <source>
        <dbReference type="ARBA" id="ARBA00007992"/>
    </source>
</evidence>
<name>A0A1Y2DIY0_9PEZI</name>
<dbReference type="STRING" id="1141098.A0A1Y2DIY0"/>
<dbReference type="Gene3D" id="3.50.50.60">
    <property type="entry name" value="FAD/NAD(P)-binding domain"/>
    <property type="match status" value="1"/>
</dbReference>
<feature type="transmembrane region" description="Helical" evidence="6">
    <location>
        <begin position="9"/>
        <end position="28"/>
    </location>
</feature>
<dbReference type="AlphaFoldDB" id="A0A1Y2DIY0"/>
<evidence type="ECO:0000256" key="3">
    <source>
        <dbReference type="ARBA" id="ARBA00022630"/>
    </source>
</evidence>
<evidence type="ECO:0000259" key="7">
    <source>
        <dbReference type="Pfam" id="PF01494"/>
    </source>
</evidence>
<keyword evidence="6" id="KW-1133">Transmembrane helix</keyword>
<sequence length="428" mass="47644">MAAPQPKPFEIAIIGGGIAGATLAIAFLKRSIPFTLYEQGHAFSEIGAGVALSPNAVHAMKLCDPAVHAAFQKVATKNGWESKRNTYFDILDGTSMVEKDLKELFTLANSQGQNAVHRAYFMDELSKQIPEQMCRFRKRLQSVDKDQETGKLTMRFTDGSSAQADAVIGCDGIKSRTRALVVGEDHPGMRAQYTHKYAYRGVIPMEKAVEALGEERAVNGCLWLGPDAHMLSYPINGGKTFNMFGAVTDPGDWPSMDTLTAPATKEQALKDYEKFGPAIKKQIQLCEDNLERWALFDCAEHPLPYYNKGRIVVVGDAAHAVTPHHGAGAGFCIEDSAVLACLLEDERVRSVKDLEAVFEAYNANRIERTQWLVATSRKTGDLYEFKDEAGRDMAKVEEIMRERYEKVWNFDIEQAVREARKDLGRRLK</sequence>
<dbReference type="Pfam" id="PF01494">
    <property type="entry name" value="FAD_binding_3"/>
    <property type="match status" value="1"/>
</dbReference>
<keyword evidence="5" id="KW-0560">Oxidoreductase</keyword>